<feature type="compositionally biased region" description="Polar residues" evidence="1">
    <location>
        <begin position="53"/>
        <end position="71"/>
    </location>
</feature>
<name>A0AAV4UXW0_9ARAC</name>
<evidence type="ECO:0000256" key="2">
    <source>
        <dbReference type="SAM" id="SignalP"/>
    </source>
</evidence>
<feature type="region of interest" description="Disordered" evidence="1">
    <location>
        <begin position="285"/>
        <end position="304"/>
    </location>
</feature>
<dbReference type="AlphaFoldDB" id="A0AAV4UXW0"/>
<feature type="region of interest" description="Disordered" evidence="1">
    <location>
        <begin position="53"/>
        <end position="91"/>
    </location>
</feature>
<gene>
    <name evidence="3" type="primary">AVEN_127766_1</name>
    <name evidence="3" type="ORF">CDAR_596251</name>
</gene>
<keyword evidence="4" id="KW-1185">Reference proteome</keyword>
<keyword evidence="2" id="KW-0732">Signal</keyword>
<sequence>MIIGLLVLFSLMNFTASFTPPKIIYGGWTPILPGHPFFPRKYFEQYRKPQYVPHSSQFSSSPRAPNIQNGNHYAPQEPHGNYGNSEHPRETYQSHSIGYNSHYNKPIINQKNIFSYYPPQSSYDKPPTDENLAYKPVYLEVPRKPFEILENPHKVVPYILPSLKDLIPKDLNIENYGKEQTYLKITPIGKVDPHAVHQIGHINLEKIKYIPDLHGKEEYKSGHDSSVPVSLKNHEHALYSHSPHSSPHQDESNYGFINHNHVHKSEPHNIHDIMNNFRGTDFPHPAGRHGGSNHNGHINGNHHDSVSYQSEKVVSPIKTSSAYFVKDPDYRNSAYTIDSSLLPHSKTYLPNTEFNQETKHISSDGEYLETPKKLILPITGSSSTSNDFKLLGSSEKSYNPSKAHYLLSNYKPHLLPGTYHFDHYPKNPSTIYKEAKHSYLPKLIDSYIPKNSKLKKVYQNPGILTKIQGNPAVVERDVTIIHVPIDTPTHYSNDGSSYSDHGTVMYSSASTPISVETKNLHKSNDNKHSNHFISNNTLSHHDYDKHIISEPINNENDEYIFVGTRGIRGDEVHSIANPSSADDTLHLPKESNKRKNFFHAYYAAADHVPPKGYMKMTVDEFHKLFHNAEIQYIKRDQGEVLRSRYKSKK</sequence>
<evidence type="ECO:0000313" key="3">
    <source>
        <dbReference type="EMBL" id="GIY62574.1"/>
    </source>
</evidence>
<evidence type="ECO:0000256" key="1">
    <source>
        <dbReference type="SAM" id="MobiDB-lite"/>
    </source>
</evidence>
<evidence type="ECO:0000313" key="4">
    <source>
        <dbReference type="Proteomes" id="UP001054837"/>
    </source>
</evidence>
<feature type="chain" id="PRO_5043484121" evidence="2">
    <location>
        <begin position="18"/>
        <end position="649"/>
    </location>
</feature>
<comment type="caution">
    <text evidence="3">The sequence shown here is derived from an EMBL/GenBank/DDBJ whole genome shotgun (WGS) entry which is preliminary data.</text>
</comment>
<accession>A0AAV4UXW0</accession>
<protein>
    <submittedName>
        <fullName evidence="3">Uncharacterized protein</fullName>
    </submittedName>
</protein>
<dbReference type="EMBL" id="BPLQ01012105">
    <property type="protein sequence ID" value="GIY62574.1"/>
    <property type="molecule type" value="Genomic_DNA"/>
</dbReference>
<proteinExistence type="predicted"/>
<dbReference type="Proteomes" id="UP001054837">
    <property type="component" value="Unassembled WGS sequence"/>
</dbReference>
<feature type="signal peptide" evidence="2">
    <location>
        <begin position="1"/>
        <end position="17"/>
    </location>
</feature>
<organism evidence="3 4">
    <name type="scientific">Caerostris darwini</name>
    <dbReference type="NCBI Taxonomy" id="1538125"/>
    <lineage>
        <taxon>Eukaryota</taxon>
        <taxon>Metazoa</taxon>
        <taxon>Ecdysozoa</taxon>
        <taxon>Arthropoda</taxon>
        <taxon>Chelicerata</taxon>
        <taxon>Arachnida</taxon>
        <taxon>Araneae</taxon>
        <taxon>Araneomorphae</taxon>
        <taxon>Entelegynae</taxon>
        <taxon>Araneoidea</taxon>
        <taxon>Araneidae</taxon>
        <taxon>Caerostris</taxon>
    </lineage>
</organism>
<reference evidence="3 4" key="1">
    <citation type="submission" date="2021-06" db="EMBL/GenBank/DDBJ databases">
        <title>Caerostris darwini draft genome.</title>
        <authorList>
            <person name="Kono N."/>
            <person name="Arakawa K."/>
        </authorList>
    </citation>
    <scope>NUCLEOTIDE SEQUENCE [LARGE SCALE GENOMIC DNA]</scope>
</reference>